<proteinExistence type="predicted"/>
<evidence type="ECO:0000256" key="1">
    <source>
        <dbReference type="SAM" id="MobiDB-lite"/>
    </source>
</evidence>
<reference evidence="2 3" key="1">
    <citation type="journal article" date="1979" name="Int. J. Syst. Evol. Microbiol.">
        <title>Bacillus globisporus subsp. marinus subsp. nov.</title>
        <authorList>
            <person name="Liu H."/>
        </authorList>
    </citation>
    <scope>NUCLEOTIDE SEQUENCE [LARGE SCALE GENOMIC DNA]</scope>
    <source>
        <strain evidence="2 3">DSM 1297</strain>
    </source>
</reference>
<dbReference type="Proteomes" id="UP001556040">
    <property type="component" value="Unassembled WGS sequence"/>
</dbReference>
<dbReference type="EMBL" id="JBFMIA010000006">
    <property type="protein sequence ID" value="MEW9501930.1"/>
    <property type="molecule type" value="Genomic_DNA"/>
</dbReference>
<accession>A0ABV3Q3K6</accession>
<gene>
    <name evidence="2" type="ORF">AB1471_08965</name>
</gene>
<organism evidence="2 3">
    <name type="scientific">Jeotgalibacillus marinus</name>
    <dbReference type="NCBI Taxonomy" id="86667"/>
    <lineage>
        <taxon>Bacteria</taxon>
        <taxon>Bacillati</taxon>
        <taxon>Bacillota</taxon>
        <taxon>Bacilli</taxon>
        <taxon>Bacillales</taxon>
        <taxon>Caryophanaceae</taxon>
        <taxon>Jeotgalibacillus</taxon>
    </lineage>
</organism>
<evidence type="ECO:0000313" key="2">
    <source>
        <dbReference type="EMBL" id="MEW9501930.1"/>
    </source>
</evidence>
<protein>
    <submittedName>
        <fullName evidence="2">Uncharacterized protein</fullName>
    </submittedName>
</protein>
<keyword evidence="3" id="KW-1185">Reference proteome</keyword>
<evidence type="ECO:0000313" key="3">
    <source>
        <dbReference type="Proteomes" id="UP001556040"/>
    </source>
</evidence>
<name>A0ABV3Q3K6_9BACL</name>
<dbReference type="RefSeq" id="WP_367779419.1">
    <property type="nucleotide sequence ID" value="NZ_JBFMIA010000006.1"/>
</dbReference>
<feature type="region of interest" description="Disordered" evidence="1">
    <location>
        <begin position="26"/>
        <end position="66"/>
    </location>
</feature>
<comment type="caution">
    <text evidence="2">The sequence shown here is derived from an EMBL/GenBank/DDBJ whole genome shotgun (WGS) entry which is preliminary data.</text>
</comment>
<sequence length="66" mass="8036">MVKEDETLEQLCDRITEDNRHEFIECGEVGKERDPSTDQKDNRDKPLEKDLFRKIEPNEHHEDKYY</sequence>